<dbReference type="PANTHER" id="PTHR43690:SF28">
    <property type="entry name" value="PEPTIDASE M16 N-TERMINAL DOMAIN-CONTAINING PROTEIN"/>
    <property type="match status" value="1"/>
</dbReference>
<dbReference type="EMBL" id="LR031875">
    <property type="protein sequence ID" value="VDD28124.1"/>
    <property type="molecule type" value="Genomic_DNA"/>
</dbReference>
<dbReference type="InterPro" id="IPR011249">
    <property type="entry name" value="Metalloenz_LuxS/M16"/>
</dbReference>
<sequence>MIEENLIYWLRMKNKLGFEVGGELQFHYGINLFSITVVSSAHNPQYLLEQIYLYLDGLEEFLEVMEANVFGKHKKTTSDEYPDDDGENLWQQITEKRRFRFNKRVRSILKNISQKDVVNFYKRYLVKTSPQTRMLSIRIWGCNSIPCAWSI</sequence>
<dbReference type="AlphaFoldDB" id="A0A3P6DYI5"/>
<gene>
    <name evidence="1" type="ORF">BOLC9T53447H</name>
</gene>
<dbReference type="GO" id="GO:0046872">
    <property type="term" value="F:metal ion binding"/>
    <property type="evidence" value="ECO:0007669"/>
    <property type="project" value="InterPro"/>
</dbReference>
<dbReference type="SUPFAM" id="SSF63411">
    <property type="entry name" value="LuxS/MPP-like metallohydrolase"/>
    <property type="match status" value="1"/>
</dbReference>
<reference evidence="1" key="1">
    <citation type="submission" date="2018-11" db="EMBL/GenBank/DDBJ databases">
        <authorList>
            <consortium name="Genoscope - CEA"/>
            <person name="William W."/>
        </authorList>
    </citation>
    <scope>NUCLEOTIDE SEQUENCE</scope>
</reference>
<name>A0A3P6DYI5_BRAOL</name>
<proteinExistence type="predicted"/>
<dbReference type="GO" id="GO:0005829">
    <property type="term" value="C:cytosol"/>
    <property type="evidence" value="ECO:0007669"/>
    <property type="project" value="TreeGrafter"/>
</dbReference>
<accession>A0A3P6DYI5</accession>
<dbReference type="InterPro" id="IPR050626">
    <property type="entry name" value="Peptidase_M16"/>
</dbReference>
<protein>
    <recommendedName>
        <fullName evidence="2">Peptidase M16 middle/third domain-containing protein</fullName>
    </recommendedName>
</protein>
<organism evidence="1">
    <name type="scientific">Brassica oleracea</name>
    <name type="common">Wild cabbage</name>
    <dbReference type="NCBI Taxonomy" id="3712"/>
    <lineage>
        <taxon>Eukaryota</taxon>
        <taxon>Viridiplantae</taxon>
        <taxon>Streptophyta</taxon>
        <taxon>Embryophyta</taxon>
        <taxon>Tracheophyta</taxon>
        <taxon>Spermatophyta</taxon>
        <taxon>Magnoliopsida</taxon>
        <taxon>eudicotyledons</taxon>
        <taxon>Gunneridae</taxon>
        <taxon>Pentapetalae</taxon>
        <taxon>rosids</taxon>
        <taxon>malvids</taxon>
        <taxon>Brassicales</taxon>
        <taxon>Brassicaceae</taxon>
        <taxon>Brassiceae</taxon>
        <taxon>Brassica</taxon>
    </lineage>
</organism>
<evidence type="ECO:0000313" key="1">
    <source>
        <dbReference type="EMBL" id="VDD28124.1"/>
    </source>
</evidence>
<dbReference type="PANTHER" id="PTHR43690">
    <property type="entry name" value="NARDILYSIN"/>
    <property type="match status" value="1"/>
</dbReference>
<dbReference type="Gene3D" id="3.30.830.10">
    <property type="entry name" value="Metalloenzyme, LuxS/M16 peptidase-like"/>
    <property type="match status" value="1"/>
</dbReference>
<evidence type="ECO:0008006" key="2">
    <source>
        <dbReference type="Google" id="ProtNLM"/>
    </source>
</evidence>